<reference evidence="2 3" key="1">
    <citation type="submission" date="2020-08" db="EMBL/GenBank/DDBJ databases">
        <title>The Agave Microbiome: Exploring the role of microbial communities in plant adaptations to desert environments.</title>
        <authorList>
            <person name="Partida-Martinez L.P."/>
        </authorList>
    </citation>
    <scope>NUCLEOTIDE SEQUENCE [LARGE SCALE GENOMIC DNA]</scope>
    <source>
        <strain evidence="2 3">AS2.23</strain>
    </source>
</reference>
<organism evidence="2 3">
    <name type="scientific">Kineococcus radiotolerans</name>
    <dbReference type="NCBI Taxonomy" id="131568"/>
    <lineage>
        <taxon>Bacteria</taxon>
        <taxon>Bacillati</taxon>
        <taxon>Actinomycetota</taxon>
        <taxon>Actinomycetes</taxon>
        <taxon>Kineosporiales</taxon>
        <taxon>Kineosporiaceae</taxon>
        <taxon>Kineococcus</taxon>
    </lineage>
</organism>
<evidence type="ECO:0000313" key="3">
    <source>
        <dbReference type="Proteomes" id="UP000533269"/>
    </source>
</evidence>
<dbReference type="EMBL" id="JACHVY010000001">
    <property type="protein sequence ID" value="MBB2900196.1"/>
    <property type="molecule type" value="Genomic_DNA"/>
</dbReference>
<evidence type="ECO:0000256" key="1">
    <source>
        <dbReference type="SAM" id="MobiDB-lite"/>
    </source>
</evidence>
<feature type="compositionally biased region" description="Basic and acidic residues" evidence="1">
    <location>
        <begin position="33"/>
        <end position="52"/>
    </location>
</feature>
<dbReference type="Proteomes" id="UP000533269">
    <property type="component" value="Unassembled WGS sequence"/>
</dbReference>
<sequence>MQFVLLVVLAVVVGCAVVYWRTSPRHRISAVARADHGDRARRAREAARSQQR</sequence>
<accession>A0A7W4XVN1</accession>
<reference evidence="2 3" key="2">
    <citation type="submission" date="2020-08" db="EMBL/GenBank/DDBJ databases">
        <authorList>
            <person name="Partida-Martinez L."/>
            <person name="Huntemann M."/>
            <person name="Clum A."/>
            <person name="Wang J."/>
            <person name="Palaniappan K."/>
            <person name="Ritter S."/>
            <person name="Chen I.-M."/>
            <person name="Stamatis D."/>
            <person name="Reddy T."/>
            <person name="O'Malley R."/>
            <person name="Daum C."/>
            <person name="Shapiro N."/>
            <person name="Ivanova N."/>
            <person name="Kyrpides N."/>
            <person name="Woyke T."/>
        </authorList>
    </citation>
    <scope>NUCLEOTIDE SEQUENCE [LARGE SCALE GENOMIC DNA]</scope>
    <source>
        <strain evidence="2 3">AS2.23</strain>
    </source>
</reference>
<dbReference type="AlphaFoldDB" id="A0A7W4XVN1"/>
<protein>
    <submittedName>
        <fullName evidence="2">Uncharacterized protein YceK</fullName>
    </submittedName>
</protein>
<comment type="caution">
    <text evidence="2">The sequence shown here is derived from an EMBL/GenBank/DDBJ whole genome shotgun (WGS) entry which is preliminary data.</text>
</comment>
<proteinExistence type="predicted"/>
<feature type="region of interest" description="Disordered" evidence="1">
    <location>
        <begin position="31"/>
        <end position="52"/>
    </location>
</feature>
<gene>
    <name evidence="2" type="ORF">FHR75_000984</name>
</gene>
<dbReference type="RefSeq" id="WP_157873487.1">
    <property type="nucleotide sequence ID" value="NZ_JACHVY010000001.1"/>
</dbReference>
<name>A0A7W4XVN1_KINRA</name>
<evidence type="ECO:0000313" key="2">
    <source>
        <dbReference type="EMBL" id="MBB2900196.1"/>
    </source>
</evidence>